<keyword evidence="1" id="KW-0472">Membrane</keyword>
<dbReference type="AlphaFoldDB" id="L8E8F5"/>
<organism evidence="2">
    <name type="scientific">Homo sapiens</name>
    <name type="common">Human</name>
    <dbReference type="NCBI Taxonomy" id="9606"/>
    <lineage>
        <taxon>Eukaryota</taxon>
        <taxon>Metazoa</taxon>
        <taxon>Chordata</taxon>
        <taxon>Craniata</taxon>
        <taxon>Vertebrata</taxon>
        <taxon>Euteleostomi</taxon>
        <taxon>Mammalia</taxon>
        <taxon>Eutheria</taxon>
        <taxon>Euarchontoglires</taxon>
        <taxon>Primates</taxon>
        <taxon>Haplorrhini</taxon>
        <taxon>Catarrhini</taxon>
        <taxon>Hominidae</taxon>
        <taxon>Homo</taxon>
    </lineage>
</organism>
<dbReference type="OrthoDB" id="445896at2759"/>
<evidence type="ECO:0000256" key="1">
    <source>
        <dbReference type="SAM" id="Phobius"/>
    </source>
</evidence>
<proteinExistence type="predicted"/>
<accession>L8E8F5</accession>
<gene>
    <name evidence="2" type="primary">SHANK2</name>
</gene>
<dbReference type="ChiTaRS" id="SHANK2">
    <property type="organism name" value="human"/>
</dbReference>
<name>L8E8F5_HUMAN</name>
<reference evidence="2" key="1">
    <citation type="journal article" date="2013" name="PLoS ONE">
        <title>Direct detection of alternative open reading frames translation products in human significantly expands the proteome.</title>
        <authorList>
            <person name="Vanderperre B."/>
            <person name="Lucier J.-F."/>
            <person name="Motard J."/>
            <person name="Tremblay G."/>
            <person name="Vanderperre S."/>
            <person name="Wisztorski M."/>
            <person name="Salzet M."/>
            <person name="Boisvert F.-M."/>
            <person name="Roucou X."/>
        </authorList>
    </citation>
    <scope>NUCLEOTIDE SEQUENCE</scope>
</reference>
<sequence length="63" mass="7429">MHMGRKTHSQASSTFSPIWRILECQVFGFIIISELAQPISNYKTWFCFFFFLFFLIRSGTALE</sequence>
<keyword evidence="1" id="KW-0812">Transmembrane</keyword>
<keyword evidence="1" id="KW-1133">Transmembrane helix</keyword>
<feature type="transmembrane region" description="Helical" evidence="1">
    <location>
        <begin position="45"/>
        <end position="62"/>
    </location>
</feature>
<evidence type="ECO:0000313" key="2">
    <source>
        <dbReference type="EMBL" id="CCQ43409.1"/>
    </source>
</evidence>
<protein>
    <submittedName>
        <fullName evidence="2">Alternative protein SHANK2</fullName>
    </submittedName>
</protein>
<dbReference type="EMBL" id="HF583912">
    <property type="protein sequence ID" value="CCQ43409.1"/>
    <property type="molecule type" value="Genomic_DNA"/>
</dbReference>